<reference evidence="2 3" key="1">
    <citation type="submission" date="2020-08" db="EMBL/GenBank/DDBJ databases">
        <title>Sequencing the genomes of 1000 actinobacteria strains.</title>
        <authorList>
            <person name="Klenk H.-P."/>
        </authorList>
    </citation>
    <scope>NUCLEOTIDE SEQUENCE [LARGE SCALE GENOMIC DNA]</scope>
    <source>
        <strain evidence="2 3">DSM 44551</strain>
    </source>
</reference>
<evidence type="ECO:0000313" key="3">
    <source>
        <dbReference type="Proteomes" id="UP000572635"/>
    </source>
</evidence>
<keyword evidence="3" id="KW-1185">Reference proteome</keyword>
<keyword evidence="2" id="KW-0808">Transferase</keyword>
<evidence type="ECO:0000313" key="2">
    <source>
        <dbReference type="EMBL" id="MBB5435187.1"/>
    </source>
</evidence>
<comment type="caution">
    <text evidence="2">The sequence shown here is derived from an EMBL/GenBank/DDBJ whole genome shotgun (WGS) entry which is preliminary data.</text>
</comment>
<name>A0A7W8QRB0_9ACTN</name>
<dbReference type="SUPFAM" id="SSF52540">
    <property type="entry name" value="P-loop containing nucleoside triphosphate hydrolases"/>
    <property type="match status" value="1"/>
</dbReference>
<evidence type="ECO:0000256" key="1">
    <source>
        <dbReference type="SAM" id="MobiDB-lite"/>
    </source>
</evidence>
<dbReference type="GO" id="GO:0016301">
    <property type="term" value="F:kinase activity"/>
    <property type="evidence" value="ECO:0007669"/>
    <property type="project" value="UniProtKB-KW"/>
</dbReference>
<dbReference type="Proteomes" id="UP000572635">
    <property type="component" value="Unassembled WGS sequence"/>
</dbReference>
<dbReference type="RefSeq" id="WP_184396745.1">
    <property type="nucleotide sequence ID" value="NZ_BAAAJD010000105.1"/>
</dbReference>
<proteinExistence type="predicted"/>
<dbReference type="AlphaFoldDB" id="A0A7W8QRB0"/>
<accession>A0A7W8QRB0</accession>
<keyword evidence="2" id="KW-0418">Kinase</keyword>
<organism evidence="2 3">
    <name type="scientific">Nocardiopsis composta</name>
    <dbReference type="NCBI Taxonomy" id="157465"/>
    <lineage>
        <taxon>Bacteria</taxon>
        <taxon>Bacillati</taxon>
        <taxon>Actinomycetota</taxon>
        <taxon>Actinomycetes</taxon>
        <taxon>Streptosporangiales</taxon>
        <taxon>Nocardiopsidaceae</taxon>
        <taxon>Nocardiopsis</taxon>
    </lineage>
</organism>
<feature type="region of interest" description="Disordered" evidence="1">
    <location>
        <begin position="1"/>
        <end position="20"/>
    </location>
</feature>
<gene>
    <name evidence="2" type="ORF">HDA36_005271</name>
</gene>
<dbReference type="EMBL" id="JACHDB010000001">
    <property type="protein sequence ID" value="MBB5435187.1"/>
    <property type="molecule type" value="Genomic_DNA"/>
</dbReference>
<protein>
    <submittedName>
        <fullName evidence="2">Thymidylate kinase</fullName>
    </submittedName>
</protein>
<dbReference type="Gene3D" id="3.40.50.300">
    <property type="entry name" value="P-loop containing nucleotide triphosphate hydrolases"/>
    <property type="match status" value="1"/>
</dbReference>
<dbReference type="InterPro" id="IPR027417">
    <property type="entry name" value="P-loop_NTPase"/>
</dbReference>
<sequence>MNSAPFSETTTPQQDPPPPGRLAVLEGLPGAGKTTIARSLEGAFPLIAEYTTPAGAPLAQHAHPPVHDDGAHQDNWLTKTGAACRLLACSSLVVCDRDWLTPLGYAYSTGDAELLEYRCIWALHHLRQGTLRSADLCILLDIDPPTSLARRAARLRPGHPWSTPAPLRRLADFYREPARVLPDELAEHLPAFARIPAHRPSEYVLEDVTALLEGLR</sequence>